<evidence type="ECO:0000313" key="2">
    <source>
        <dbReference type="Proteomes" id="UP001499994"/>
    </source>
</evidence>
<accession>A0ABP7LZJ0</accession>
<proteinExistence type="predicted"/>
<dbReference type="RefSeq" id="WP_346082729.1">
    <property type="nucleotide sequence ID" value="NZ_BAABDG010000010.1"/>
</dbReference>
<evidence type="ECO:0000313" key="1">
    <source>
        <dbReference type="EMBL" id="GAA3911685.1"/>
    </source>
</evidence>
<dbReference type="Proteomes" id="UP001499994">
    <property type="component" value="Unassembled WGS sequence"/>
</dbReference>
<gene>
    <name evidence="1" type="ORF">GCM10022405_41060</name>
</gene>
<protein>
    <recommendedName>
        <fullName evidence="3">ParB/Sulfiredoxin domain-containing protein</fullName>
    </recommendedName>
</protein>
<evidence type="ECO:0008006" key="3">
    <source>
        <dbReference type="Google" id="ProtNLM"/>
    </source>
</evidence>
<organism evidence="1 2">
    <name type="scientific">Gibbsiella dentisursi</name>
    <dbReference type="NCBI Taxonomy" id="796890"/>
    <lineage>
        <taxon>Bacteria</taxon>
        <taxon>Pseudomonadati</taxon>
        <taxon>Pseudomonadota</taxon>
        <taxon>Gammaproteobacteria</taxon>
        <taxon>Enterobacterales</taxon>
        <taxon>Yersiniaceae</taxon>
        <taxon>Gibbsiella</taxon>
    </lineage>
</organism>
<dbReference type="EMBL" id="BAABDG010000010">
    <property type="protein sequence ID" value="GAA3911685.1"/>
    <property type="molecule type" value="Genomic_DNA"/>
</dbReference>
<sequence>MSQPVKISEIDTKDLSFDPQNPRFYRLNDASSDGAIVEEMLDDESVHDLMLSIGQQGYFPGEPLLVFEDNGGFIVAEGNRRLAAVKLLNGELKPPVNKTKSVQDIRDDTQHKPTTLPCLVYPQREDVLRYIGYRHITGVKEWDSLSKAKYLKELCEKFYPGVDKDELIKNLAREIGSKPHYVGTLLTSLKLYDAAYERDFFNLHMNEHDVEFSYITTSLSYSTITEWLGLEDKKDFESPNIEMDNLRDLFAWCFVRDQQGRTIVRESRRLKDIAKIVDSSSPDAVACLRATSDIDQAFLFTNGQQEALEESMQQAMTKLRIVWSMLLKVESFSSDDEETAVQLFETSKKIRNHIRTVREDD</sequence>
<reference evidence="2" key="1">
    <citation type="journal article" date="2019" name="Int. J. Syst. Evol. Microbiol.">
        <title>The Global Catalogue of Microorganisms (GCM) 10K type strain sequencing project: providing services to taxonomists for standard genome sequencing and annotation.</title>
        <authorList>
            <consortium name="The Broad Institute Genomics Platform"/>
            <consortium name="The Broad Institute Genome Sequencing Center for Infectious Disease"/>
            <person name="Wu L."/>
            <person name="Ma J."/>
        </authorList>
    </citation>
    <scope>NUCLEOTIDE SEQUENCE [LARGE SCALE GENOMIC DNA]</scope>
    <source>
        <strain evidence="2">JCM 17201</strain>
    </source>
</reference>
<dbReference type="SUPFAM" id="SSF110849">
    <property type="entry name" value="ParB/Sulfiredoxin"/>
    <property type="match status" value="1"/>
</dbReference>
<dbReference type="InterPro" id="IPR036086">
    <property type="entry name" value="ParB/Sulfiredoxin_sf"/>
</dbReference>
<comment type="caution">
    <text evidence="1">The sequence shown here is derived from an EMBL/GenBank/DDBJ whole genome shotgun (WGS) entry which is preliminary data.</text>
</comment>
<keyword evidence="2" id="KW-1185">Reference proteome</keyword>
<name>A0ABP7LZJ0_9GAMM</name>
<dbReference type="Gene3D" id="3.90.1530.10">
    <property type="entry name" value="Conserved hypothetical protein from pyrococcus furiosus pfu- 392566-001, ParB domain"/>
    <property type="match status" value="1"/>
</dbReference>